<dbReference type="EMBL" id="PXYI01000006">
    <property type="protein sequence ID" value="PSJ38527.1"/>
    <property type="molecule type" value="Genomic_DNA"/>
</dbReference>
<dbReference type="Proteomes" id="UP000241167">
    <property type="component" value="Unassembled WGS sequence"/>
</dbReference>
<name>A0A2P7QKL7_9SPHN</name>
<proteinExistence type="predicted"/>
<sequence length="108" mass="11535">MSAQAPAQPNRKPDLGDAVEGVYQGDVISDARGSSQSDVTITVKRVGKNLVEVSSDYPRIPTVTIPLSQAMSSIVAARGNAVFLIDRAKDSKRLDLTIDDASLVVRRP</sequence>
<evidence type="ECO:0000313" key="2">
    <source>
        <dbReference type="Proteomes" id="UP000241167"/>
    </source>
</evidence>
<gene>
    <name evidence="1" type="ORF">C7I55_19055</name>
</gene>
<keyword evidence="2" id="KW-1185">Reference proteome</keyword>
<protein>
    <submittedName>
        <fullName evidence="1">Uncharacterized protein</fullName>
    </submittedName>
</protein>
<comment type="caution">
    <text evidence="1">The sequence shown here is derived from an EMBL/GenBank/DDBJ whole genome shotgun (WGS) entry which is preliminary data.</text>
</comment>
<reference evidence="1 2" key="1">
    <citation type="submission" date="2018-03" db="EMBL/GenBank/DDBJ databases">
        <title>The draft genome of Sphingosinicella sp. GL-C-18.</title>
        <authorList>
            <person name="Liu L."/>
            <person name="Li L."/>
            <person name="Liang L."/>
            <person name="Zhang X."/>
            <person name="Wang T."/>
        </authorList>
    </citation>
    <scope>NUCLEOTIDE SEQUENCE [LARGE SCALE GENOMIC DNA]</scope>
    <source>
        <strain evidence="1 2">GL-C-18</strain>
    </source>
</reference>
<organism evidence="1 2">
    <name type="scientific">Allosphingosinicella deserti</name>
    <dbReference type="NCBI Taxonomy" id="2116704"/>
    <lineage>
        <taxon>Bacteria</taxon>
        <taxon>Pseudomonadati</taxon>
        <taxon>Pseudomonadota</taxon>
        <taxon>Alphaproteobacteria</taxon>
        <taxon>Sphingomonadales</taxon>
        <taxon>Sphingomonadaceae</taxon>
        <taxon>Allosphingosinicella</taxon>
    </lineage>
</organism>
<evidence type="ECO:0000313" key="1">
    <source>
        <dbReference type="EMBL" id="PSJ38527.1"/>
    </source>
</evidence>
<accession>A0A2P7QKL7</accession>
<dbReference type="AlphaFoldDB" id="A0A2P7QKL7"/>